<dbReference type="Proteomes" id="UP000284177">
    <property type="component" value="Unassembled WGS sequence"/>
</dbReference>
<dbReference type="SUPFAM" id="SSF54637">
    <property type="entry name" value="Thioesterase/thiol ester dehydrase-isomerase"/>
    <property type="match status" value="1"/>
</dbReference>
<dbReference type="InterPro" id="IPR006684">
    <property type="entry name" value="YbgC/YbaW"/>
</dbReference>
<dbReference type="PANTHER" id="PTHR31793">
    <property type="entry name" value="4-HYDROXYBENZOYL-COA THIOESTERASE FAMILY MEMBER"/>
    <property type="match status" value="1"/>
</dbReference>
<evidence type="ECO:0000256" key="1">
    <source>
        <dbReference type="ARBA" id="ARBA00005953"/>
    </source>
</evidence>
<organism evidence="3 4">
    <name type="scientific">Thermohalobacter berrensis</name>
    <dbReference type="NCBI Taxonomy" id="99594"/>
    <lineage>
        <taxon>Bacteria</taxon>
        <taxon>Bacillati</taxon>
        <taxon>Bacillota</taxon>
        <taxon>Tissierellia</taxon>
        <taxon>Tissierellales</taxon>
        <taxon>Thermohalobacteraceae</taxon>
        <taxon>Thermohalobacter</taxon>
    </lineage>
</organism>
<accession>A0A419T7M4</accession>
<dbReference type="Gene3D" id="3.10.129.10">
    <property type="entry name" value="Hotdog Thioesterase"/>
    <property type="match status" value="1"/>
</dbReference>
<dbReference type="RefSeq" id="WP_120167740.1">
    <property type="nucleotide sequence ID" value="NZ_MCIB01000006.1"/>
</dbReference>
<gene>
    <name evidence="3" type="ORF">BET03_09145</name>
</gene>
<sequence length="137" mass="16428">MVSETNIRARYSETDQMGVIYHANYLNWFEIGRTEFFRKLGKDYRELEEENVLLPVIDVGCKYIKAAKYDDEIIIKTKLVKLKGVRLEFNYEIIRKEDNVLLAEGYTKHAFVDKQLKPINFRKKYKDIWNKLKEVLE</sequence>
<comment type="similarity">
    <text evidence="1">Belongs to the 4-hydroxybenzoyl-CoA thioesterase family.</text>
</comment>
<dbReference type="InterPro" id="IPR029069">
    <property type="entry name" value="HotDog_dom_sf"/>
</dbReference>
<proteinExistence type="inferred from homology"/>
<name>A0A419T7M4_9FIRM</name>
<evidence type="ECO:0000313" key="4">
    <source>
        <dbReference type="Proteomes" id="UP000284177"/>
    </source>
</evidence>
<dbReference type="AlphaFoldDB" id="A0A419T7M4"/>
<dbReference type="EMBL" id="MCIB01000006">
    <property type="protein sequence ID" value="RKD33413.1"/>
    <property type="molecule type" value="Genomic_DNA"/>
</dbReference>
<protein>
    <submittedName>
        <fullName evidence="3">4-hydroxybenzoyl-CoA thioesterase</fullName>
    </submittedName>
</protein>
<keyword evidence="4" id="KW-1185">Reference proteome</keyword>
<dbReference type="InterPro" id="IPR050563">
    <property type="entry name" value="4-hydroxybenzoyl-CoA_TE"/>
</dbReference>
<comment type="caution">
    <text evidence="3">The sequence shown here is derived from an EMBL/GenBank/DDBJ whole genome shotgun (WGS) entry which is preliminary data.</text>
</comment>
<evidence type="ECO:0000256" key="2">
    <source>
        <dbReference type="ARBA" id="ARBA00022801"/>
    </source>
</evidence>
<keyword evidence="2" id="KW-0378">Hydrolase</keyword>
<dbReference type="CDD" id="cd00586">
    <property type="entry name" value="4HBT"/>
    <property type="match status" value="1"/>
</dbReference>
<reference evidence="3 4" key="1">
    <citation type="submission" date="2016-08" db="EMBL/GenBank/DDBJ databases">
        <title>Novel Firmicutes and Novel Genomes.</title>
        <authorList>
            <person name="Poppleton D.I."/>
            <person name="Gribaldo S."/>
        </authorList>
    </citation>
    <scope>NUCLEOTIDE SEQUENCE [LARGE SCALE GENOMIC DNA]</scope>
    <source>
        <strain evidence="3 4">CTT3</strain>
    </source>
</reference>
<dbReference type="PIRSF" id="PIRSF003230">
    <property type="entry name" value="YbgC"/>
    <property type="match status" value="1"/>
</dbReference>
<dbReference type="Pfam" id="PF13279">
    <property type="entry name" value="4HBT_2"/>
    <property type="match status" value="1"/>
</dbReference>
<dbReference type="NCBIfam" id="TIGR00051">
    <property type="entry name" value="YbgC/FadM family acyl-CoA thioesterase"/>
    <property type="match status" value="1"/>
</dbReference>
<dbReference type="PANTHER" id="PTHR31793:SF27">
    <property type="entry name" value="NOVEL THIOESTERASE SUPERFAMILY DOMAIN AND SAPOSIN A-TYPE DOMAIN CONTAINING PROTEIN (0610012H03RIK)"/>
    <property type="match status" value="1"/>
</dbReference>
<evidence type="ECO:0000313" key="3">
    <source>
        <dbReference type="EMBL" id="RKD33413.1"/>
    </source>
</evidence>
<dbReference type="GO" id="GO:0047617">
    <property type="term" value="F:fatty acyl-CoA hydrolase activity"/>
    <property type="evidence" value="ECO:0007669"/>
    <property type="project" value="TreeGrafter"/>
</dbReference>
<dbReference type="OrthoDB" id="9800856at2"/>